<keyword evidence="2" id="KW-1185">Reference proteome</keyword>
<protein>
    <submittedName>
        <fullName evidence="1">Uncharacterized protein</fullName>
    </submittedName>
</protein>
<dbReference type="EMBL" id="BRXU01000016">
    <property type="protein sequence ID" value="GLC56662.1"/>
    <property type="molecule type" value="Genomic_DNA"/>
</dbReference>
<name>A0A9W6BS09_9CHLO</name>
<organism evidence="1 2">
    <name type="scientific">Pleodorina starrii</name>
    <dbReference type="NCBI Taxonomy" id="330485"/>
    <lineage>
        <taxon>Eukaryota</taxon>
        <taxon>Viridiplantae</taxon>
        <taxon>Chlorophyta</taxon>
        <taxon>core chlorophytes</taxon>
        <taxon>Chlorophyceae</taxon>
        <taxon>CS clade</taxon>
        <taxon>Chlamydomonadales</taxon>
        <taxon>Volvocaceae</taxon>
        <taxon>Pleodorina</taxon>
    </lineage>
</organism>
<accession>A0A9W6BS09</accession>
<comment type="caution">
    <text evidence="1">The sequence shown here is derived from an EMBL/GenBank/DDBJ whole genome shotgun (WGS) entry which is preliminary data.</text>
</comment>
<dbReference type="AlphaFoldDB" id="A0A9W6BS09"/>
<gene>
    <name evidence="1" type="primary">PLEST004191</name>
    <name evidence="1" type="ORF">PLESTB_001132200</name>
</gene>
<evidence type="ECO:0000313" key="2">
    <source>
        <dbReference type="Proteomes" id="UP001165080"/>
    </source>
</evidence>
<proteinExistence type="predicted"/>
<evidence type="ECO:0000313" key="1">
    <source>
        <dbReference type="EMBL" id="GLC56662.1"/>
    </source>
</evidence>
<dbReference type="Proteomes" id="UP001165080">
    <property type="component" value="Unassembled WGS sequence"/>
</dbReference>
<sequence>MRSDGFTADIGICGQQRQQQQQHGSLSVGTKGATCGARASFRRLASCLHACVYSRVRAWAACQDAAGERAVAPSGPGVGRLGVARPPMKCSRAAGAAGRQPIPVGATWPESRTPGVCVRVCWGGGGLLVMRVDCGVASSDVCNSQSGTWPSSGSYEVW</sequence>
<reference evidence="1 2" key="1">
    <citation type="journal article" date="2023" name="Commun. Biol.">
        <title>Reorganization of the ancestral sex-determining regions during the evolution of trioecy in Pleodorina starrii.</title>
        <authorList>
            <person name="Takahashi K."/>
            <person name="Suzuki S."/>
            <person name="Kawai-Toyooka H."/>
            <person name="Yamamoto K."/>
            <person name="Hamaji T."/>
            <person name="Ootsuki R."/>
            <person name="Yamaguchi H."/>
            <person name="Kawachi M."/>
            <person name="Higashiyama T."/>
            <person name="Nozaki H."/>
        </authorList>
    </citation>
    <scope>NUCLEOTIDE SEQUENCE [LARGE SCALE GENOMIC DNA]</scope>
    <source>
        <strain evidence="1 2">NIES-4479</strain>
    </source>
</reference>